<feature type="signal peptide" evidence="12">
    <location>
        <begin position="1"/>
        <end position="19"/>
    </location>
</feature>
<keyword evidence="4" id="KW-0349">Heme</keyword>
<evidence type="ECO:0008006" key="15">
    <source>
        <dbReference type="Google" id="ProtNLM"/>
    </source>
</evidence>
<reference evidence="13 14" key="1">
    <citation type="submission" date="2018-06" db="EMBL/GenBank/DDBJ databases">
        <title>Complete Genomes of Monosporascus.</title>
        <authorList>
            <person name="Robinson A.J."/>
            <person name="Natvig D.O."/>
        </authorList>
    </citation>
    <scope>NUCLEOTIDE SEQUENCE [LARGE SCALE GENOMIC DNA]</scope>
    <source>
        <strain evidence="13 14">CBS 609.92</strain>
    </source>
</reference>
<comment type="caution">
    <text evidence="13">The sequence shown here is derived from an EMBL/GenBank/DDBJ whole genome shotgun (WGS) entry which is preliminary data.</text>
</comment>
<evidence type="ECO:0000256" key="12">
    <source>
        <dbReference type="SAM" id="SignalP"/>
    </source>
</evidence>
<comment type="similarity">
    <text evidence="3">Belongs to the cytochrome P450 family.</text>
</comment>
<name>A0ABY0H5E9_9PEZI</name>
<accession>A0ABY0H5E9</accession>
<feature type="chain" id="PRO_5045384709" description="Cytochrome P450" evidence="12">
    <location>
        <begin position="20"/>
        <end position="493"/>
    </location>
</feature>
<keyword evidence="6" id="KW-0479">Metal-binding</keyword>
<sequence length="493" mass="55909">MEMIFASLALLILSSLASAGAHKSLNPWTVAKTFAKTVMKRIHAWEYVFRGPWIIQAGYNNSNGQPYEVPTPDTRYVFVSAPKHIEEIDRAPDDVLSLQAASKHMLQPKYTMHGFIWSDLRGTEGVGFERSLRVILTSHLPSILHKLNRYTKARFDLLQQESPIVQGSRRSKLYPMMKKVVVVANAHAIFGEELGKNEEFLDTALNFVDQTVYGAEPLRLLPKFLVPIFGRIMASQFSCDKKMFGIMLPVVEQRFLERDQKRIGHKVPHHDDCLQWIMETSPKKNPWSPMRVIWELMAIWFGSVHSLSVTSSNAIYDLCLQPEYLQPLRDEINAHYDGFLQSGSGLPLLDSFLKESARLNPVETMSTRRCAIRPFTFSDGTKLGVGDWACTPVYAIMKDSEHYPEPLKFNGFRFVDPKVLEGKATNEQLRRPAQPKPSQFADVDNTWQIWGTGRMACPGRFYASALLKVIVAQIIANYDFELPDPATTRVGLG</sequence>
<evidence type="ECO:0000256" key="10">
    <source>
        <dbReference type="ARBA" id="ARBA00023033"/>
    </source>
</evidence>
<evidence type="ECO:0000256" key="6">
    <source>
        <dbReference type="ARBA" id="ARBA00022723"/>
    </source>
</evidence>
<evidence type="ECO:0000313" key="14">
    <source>
        <dbReference type="Proteomes" id="UP000294003"/>
    </source>
</evidence>
<evidence type="ECO:0000256" key="9">
    <source>
        <dbReference type="ARBA" id="ARBA00023004"/>
    </source>
</evidence>
<dbReference type="CDD" id="cd11041">
    <property type="entry name" value="CYP503A1-like"/>
    <property type="match status" value="1"/>
</dbReference>
<dbReference type="EMBL" id="QJNS01000198">
    <property type="protein sequence ID" value="RYO83042.1"/>
    <property type="molecule type" value="Genomic_DNA"/>
</dbReference>
<gene>
    <name evidence="13" type="ORF">DL762_006318</name>
</gene>
<keyword evidence="8" id="KW-0560">Oxidoreductase</keyword>
<evidence type="ECO:0000256" key="8">
    <source>
        <dbReference type="ARBA" id="ARBA00023002"/>
    </source>
</evidence>
<keyword evidence="10" id="KW-0503">Monooxygenase</keyword>
<evidence type="ECO:0000256" key="3">
    <source>
        <dbReference type="ARBA" id="ARBA00010617"/>
    </source>
</evidence>
<dbReference type="Gene3D" id="1.10.630.10">
    <property type="entry name" value="Cytochrome P450"/>
    <property type="match status" value="1"/>
</dbReference>
<keyword evidence="11" id="KW-0472">Membrane</keyword>
<comment type="subcellular location">
    <subcellularLocation>
        <location evidence="2">Membrane</location>
    </subcellularLocation>
</comment>
<comment type="cofactor">
    <cofactor evidence="1">
        <name>heme</name>
        <dbReference type="ChEBI" id="CHEBI:30413"/>
    </cofactor>
</comment>
<keyword evidence="5" id="KW-0812">Transmembrane</keyword>
<evidence type="ECO:0000256" key="1">
    <source>
        <dbReference type="ARBA" id="ARBA00001971"/>
    </source>
</evidence>
<organism evidence="13 14">
    <name type="scientific">Monosporascus cannonballus</name>
    <dbReference type="NCBI Taxonomy" id="155416"/>
    <lineage>
        <taxon>Eukaryota</taxon>
        <taxon>Fungi</taxon>
        <taxon>Dikarya</taxon>
        <taxon>Ascomycota</taxon>
        <taxon>Pezizomycotina</taxon>
        <taxon>Sordariomycetes</taxon>
        <taxon>Xylariomycetidae</taxon>
        <taxon>Xylariales</taxon>
        <taxon>Xylariales incertae sedis</taxon>
        <taxon>Monosporascus</taxon>
    </lineage>
</organism>
<keyword evidence="12" id="KW-0732">Signal</keyword>
<dbReference type="SUPFAM" id="SSF48264">
    <property type="entry name" value="Cytochrome P450"/>
    <property type="match status" value="1"/>
</dbReference>
<protein>
    <recommendedName>
        <fullName evidence="15">Cytochrome P450</fullName>
    </recommendedName>
</protein>
<dbReference type="Pfam" id="PF00067">
    <property type="entry name" value="p450"/>
    <property type="match status" value="1"/>
</dbReference>
<dbReference type="InterPro" id="IPR002403">
    <property type="entry name" value="Cyt_P450_E_grp-IV"/>
</dbReference>
<proteinExistence type="inferred from homology"/>
<evidence type="ECO:0000256" key="5">
    <source>
        <dbReference type="ARBA" id="ARBA00022692"/>
    </source>
</evidence>
<evidence type="ECO:0000256" key="2">
    <source>
        <dbReference type="ARBA" id="ARBA00004370"/>
    </source>
</evidence>
<dbReference type="PRINTS" id="PR00465">
    <property type="entry name" value="EP450IV"/>
</dbReference>
<dbReference type="InterPro" id="IPR036396">
    <property type="entry name" value="Cyt_P450_sf"/>
</dbReference>
<evidence type="ECO:0000256" key="7">
    <source>
        <dbReference type="ARBA" id="ARBA00022989"/>
    </source>
</evidence>
<evidence type="ECO:0000256" key="4">
    <source>
        <dbReference type="ARBA" id="ARBA00022617"/>
    </source>
</evidence>
<keyword evidence="14" id="KW-1185">Reference proteome</keyword>
<evidence type="ECO:0000313" key="13">
    <source>
        <dbReference type="EMBL" id="RYO83042.1"/>
    </source>
</evidence>
<dbReference type="PANTHER" id="PTHR46206">
    <property type="entry name" value="CYTOCHROME P450"/>
    <property type="match status" value="1"/>
</dbReference>
<dbReference type="InterPro" id="IPR001128">
    <property type="entry name" value="Cyt_P450"/>
</dbReference>
<dbReference type="Proteomes" id="UP000294003">
    <property type="component" value="Unassembled WGS sequence"/>
</dbReference>
<dbReference type="PANTHER" id="PTHR46206:SF5">
    <property type="entry name" value="P450, PUTATIVE (EUROFUNG)-RELATED"/>
    <property type="match status" value="1"/>
</dbReference>
<keyword evidence="7" id="KW-1133">Transmembrane helix</keyword>
<evidence type="ECO:0000256" key="11">
    <source>
        <dbReference type="ARBA" id="ARBA00023136"/>
    </source>
</evidence>
<keyword evidence="9" id="KW-0408">Iron</keyword>